<dbReference type="NCBIfam" id="NF038303">
    <property type="entry name" value="EPS_HpsB"/>
    <property type="match status" value="1"/>
</dbReference>
<dbReference type="Proteomes" id="UP000010471">
    <property type="component" value="Chromosome"/>
</dbReference>
<dbReference type="STRING" id="1173027.Mic7113_5059"/>
<dbReference type="eggNOG" id="COG2165">
    <property type="taxonomic scope" value="Bacteria"/>
</dbReference>
<keyword evidence="3" id="KW-1185">Reference proteome</keyword>
<protein>
    <submittedName>
        <fullName evidence="2">Prepilin-type N-terminal cleavage/methylation domain-containing protein</fullName>
    </submittedName>
</protein>
<dbReference type="AlphaFoldDB" id="K9WLN3"/>
<name>K9WLN3_9CYAN</name>
<dbReference type="InterPro" id="IPR045584">
    <property type="entry name" value="Pilin-like"/>
</dbReference>
<dbReference type="Pfam" id="PF07963">
    <property type="entry name" value="N_methyl"/>
    <property type="match status" value="1"/>
</dbReference>
<organism evidence="2 3">
    <name type="scientific">Allocoleopsis franciscana PCC 7113</name>
    <dbReference type="NCBI Taxonomy" id="1173027"/>
    <lineage>
        <taxon>Bacteria</taxon>
        <taxon>Bacillati</taxon>
        <taxon>Cyanobacteriota</taxon>
        <taxon>Cyanophyceae</taxon>
        <taxon>Coleofasciculales</taxon>
        <taxon>Coleofasciculaceae</taxon>
        <taxon>Allocoleopsis</taxon>
        <taxon>Allocoleopsis franciscana</taxon>
    </lineage>
</organism>
<accession>K9WLN3</accession>
<sequence length="272" mass="28766">MNTLKQTQPPTPSTQSGFTLIECLLAIIIVSVLMVAIAPAVVISTATRLQARRVELATQSARAYVDGVRSGSIPPPPNVIYFQYQSKDDLSNQSLFTNAGVPTGAASWSCTPGYVTATQPVAPTLANAAQYYCPDGNSTWQLYCVDLDGGGCSSTSPKDLVIQSFRSITVPPPPATPNYTQLPGSQAEADKGYFLGIRVYRADGLKDSGALRKTAVDAQGTSKRQLTHTAGVGDSKSPLVELTTEIGPEAQKDPSGRWKELCKRLGGAGCPQ</sequence>
<dbReference type="RefSeq" id="WP_015184849.1">
    <property type="nucleotide sequence ID" value="NC_019738.1"/>
</dbReference>
<dbReference type="SUPFAM" id="SSF54523">
    <property type="entry name" value="Pili subunits"/>
    <property type="match status" value="1"/>
</dbReference>
<dbReference type="KEGG" id="mic:Mic7113_5059"/>
<dbReference type="NCBIfam" id="TIGR02532">
    <property type="entry name" value="IV_pilin_GFxxxE"/>
    <property type="match status" value="1"/>
</dbReference>
<dbReference type="EMBL" id="CP003630">
    <property type="protein sequence ID" value="AFZ20716.1"/>
    <property type="molecule type" value="Genomic_DNA"/>
</dbReference>
<keyword evidence="1" id="KW-1133">Transmembrane helix</keyword>
<keyword evidence="1" id="KW-0812">Transmembrane</keyword>
<dbReference type="HOGENOM" id="CLU_105815_0_0_3"/>
<evidence type="ECO:0000313" key="2">
    <source>
        <dbReference type="EMBL" id="AFZ20716.1"/>
    </source>
</evidence>
<dbReference type="InterPro" id="IPR012902">
    <property type="entry name" value="N_methyl_site"/>
</dbReference>
<feature type="transmembrane region" description="Helical" evidence="1">
    <location>
        <begin position="18"/>
        <end position="43"/>
    </location>
</feature>
<proteinExistence type="predicted"/>
<gene>
    <name evidence="2" type="ORF">Mic7113_5059</name>
</gene>
<keyword evidence="1" id="KW-0472">Membrane</keyword>
<evidence type="ECO:0000256" key="1">
    <source>
        <dbReference type="SAM" id="Phobius"/>
    </source>
</evidence>
<evidence type="ECO:0000313" key="3">
    <source>
        <dbReference type="Proteomes" id="UP000010471"/>
    </source>
</evidence>
<reference evidence="2 3" key="1">
    <citation type="submission" date="2012-06" db="EMBL/GenBank/DDBJ databases">
        <title>Finished chromosome of genome of Microcoleus sp. PCC 7113.</title>
        <authorList>
            <consortium name="US DOE Joint Genome Institute"/>
            <person name="Gugger M."/>
            <person name="Coursin T."/>
            <person name="Rippka R."/>
            <person name="Tandeau De Marsac N."/>
            <person name="Huntemann M."/>
            <person name="Wei C.-L."/>
            <person name="Han J."/>
            <person name="Detter J.C."/>
            <person name="Han C."/>
            <person name="Tapia R."/>
            <person name="Chen A."/>
            <person name="Kyrpides N."/>
            <person name="Mavromatis K."/>
            <person name="Markowitz V."/>
            <person name="Szeto E."/>
            <person name="Ivanova N."/>
            <person name="Pagani I."/>
            <person name="Pati A."/>
            <person name="Goodwin L."/>
            <person name="Nordberg H.P."/>
            <person name="Cantor M.N."/>
            <person name="Hua S.X."/>
            <person name="Woyke T."/>
            <person name="Kerfeld C.A."/>
        </authorList>
    </citation>
    <scope>NUCLEOTIDE SEQUENCE [LARGE SCALE GENOMIC DNA]</scope>
    <source>
        <strain evidence="2 3">PCC 7113</strain>
    </source>
</reference>